<dbReference type="PANTHER" id="PTHR34935">
    <property type="entry name" value="PROTEIN TIC110, CHLOROPLASTIC"/>
    <property type="match status" value="1"/>
</dbReference>
<dbReference type="GO" id="GO:0061927">
    <property type="term" value="C:TOC-TIC supercomplex I"/>
    <property type="evidence" value="ECO:0007669"/>
    <property type="project" value="TreeGrafter"/>
</dbReference>
<dbReference type="Proteomes" id="UP000243423">
    <property type="component" value="Nucleomorph 2"/>
</dbReference>
<protein>
    <submittedName>
        <fullName evidence="3">Plastid import machinery, IAP100 protein</fullName>
    </submittedName>
</protein>
<organism evidence="3 4">
    <name type="scientific">Cryptomonas paramaecium</name>
    <dbReference type="NCBI Taxonomy" id="2898"/>
    <lineage>
        <taxon>Eukaryota</taxon>
        <taxon>Cryptophyceae</taxon>
        <taxon>Cryptomonadales</taxon>
        <taxon>Cryptomonadaceae</taxon>
        <taxon>Cryptomonas</taxon>
    </lineage>
</organism>
<dbReference type="EMBL" id="CP002173">
    <property type="protein sequence ID" value="AEA38959.1"/>
    <property type="molecule type" value="Genomic_DNA"/>
</dbReference>
<feature type="compositionally biased region" description="Basic and acidic residues" evidence="1">
    <location>
        <begin position="720"/>
        <end position="731"/>
    </location>
</feature>
<evidence type="ECO:0000313" key="3">
    <source>
        <dbReference type="EMBL" id="AEA38959.1"/>
    </source>
</evidence>
<feature type="transmembrane region" description="Helical" evidence="2">
    <location>
        <begin position="125"/>
        <end position="142"/>
    </location>
</feature>
<keyword evidence="2" id="KW-0812">Transmembrane</keyword>
<dbReference type="RefSeq" id="XP_003239857.1">
    <property type="nucleotide sequence ID" value="XM_003239809.1"/>
</dbReference>
<geneLocation type="nucleomorph" evidence="3"/>
<proteinExistence type="predicted"/>
<feature type="region of interest" description="Disordered" evidence="1">
    <location>
        <begin position="717"/>
        <end position="736"/>
    </location>
</feature>
<dbReference type="GeneID" id="10447202"/>
<evidence type="ECO:0000256" key="1">
    <source>
        <dbReference type="SAM" id="MobiDB-lite"/>
    </source>
</evidence>
<dbReference type="AlphaFoldDB" id="F2HI13"/>
<accession>F2HI13</accession>
<reference evidence="3 4" key="1">
    <citation type="journal article" date="2011" name="Genome Biol. Evol.">
        <title>Complete nucleomorph genome sequence of the nonphotosynthetic alga Cryptomonas paramecium reveals a core nucleomorph gene set.</title>
        <authorList>
            <person name="Tanifuji G."/>
            <person name="Onodera N.T."/>
            <person name="Wheeler T.J."/>
            <person name="Dlutek M."/>
            <person name="Donaher N."/>
            <person name="Archibald J.M."/>
        </authorList>
    </citation>
    <scope>NUCLEOTIDE SEQUENCE [LARGE SCALE GENOMIC DNA]</scope>
    <source>
        <strain evidence="3 4">CCAP977/2A</strain>
    </source>
</reference>
<keyword evidence="3" id="KW-0542">Nucleomorph</keyword>
<dbReference type="PANTHER" id="PTHR34935:SF3">
    <property type="entry name" value="PROTEIN TIC110, CHLOROPLASTIC"/>
    <property type="match status" value="1"/>
</dbReference>
<keyword evidence="2" id="KW-0472">Membrane</keyword>
<feature type="transmembrane region" description="Helical" evidence="2">
    <location>
        <begin position="97"/>
        <end position="116"/>
    </location>
</feature>
<dbReference type="InterPro" id="IPR031610">
    <property type="entry name" value="TIC110"/>
</dbReference>
<name>F2HI13_9CRYP</name>
<evidence type="ECO:0000313" key="4">
    <source>
        <dbReference type="Proteomes" id="UP000243423"/>
    </source>
</evidence>
<evidence type="ECO:0000256" key="2">
    <source>
        <dbReference type="SAM" id="Phobius"/>
    </source>
</evidence>
<sequence>MLYHNMIFSGKRMSDNYCHAFVPIFNTNKEVKILLLSNTVLIQKKKKRLQSNIFTNLFHEKCLKARKTVLYSSFSENTLNIIQKELKQENQTVDKTAFGPFFLASFLLVSILAFNLRRIFLKNKCILALFLILSGGFFFLSTKKKNPMNIKKEMLDAFSSGQKDSLKKTILYTTTHFELNDQNIKKEIFEIYKMYVLIFLQDSVPKLDEIEELIKIKNFFDISNEEIGEYHSQIAIDLYRQYRIELERTPSEYLFKKIDKFIFLSDRIFSIDSEKGRKYEMTRLRKIFSLSEEKTFSHCSTVSYSIYFKIIELLFKNNSWDLDNLETIQATVGISQDDKNKIHFFFLKNFIVELISKEKKISSEDQKKIQSIKMLFKINEENFQNLWIELVKPFFTSEIANHTTQCVKILNENNIQETVNFFLEKKKDFFLSSSESINFFLFELKNVLQDTLNSILKTHMQKKSIISEVEKVLNIHQNIKKILQLLCQLDQNMNFVYDNTLFYEIKQDFDSMKFVEIFEHFIKNCFENISILPEKQENISDLKQIFFISEEKYKEMYNKEAQPLFEKKIVDLVECKKFTVEEVDFLKKFQFSLKLSEEAALDVKIRVYKNYLYNVMDKRKNISQENKIKLNKIKNLLLLKWSDIQIFYNEINDLLYKKAISEAMGVSGFISTEYWKKLEKLRKNLKITEKKARNIFYQVCKDKAGYIFDQVITQHKKKNQPKEKSGEEQHSDTTPSETFLQIETNISNKHELSDLIDFYNRNKIFIKKSLFSNLLLQKKMKSLNGRLELQNDLTLNLNYSYPVNLSDLFDNKIVLEIYRQYLIEYFSSKFQNEKKCTLNGFNNLALILGIQRSDIDSIHANVGSTIYTQFLTHALHKGFIDESEMHFLSKVKNTLFIDDLVCLNLIRQAKKDRVKTFVEDILDDQIINPEKIAEMRKMAMLLNVNLQNDISVPIDQRVKLFKMEIDFNIEKELLNNENQNLIEELRFFFGLSKELTKKVLIENITLKCEECLINAIASIRRKENEQSMEELKRILRFGKVLPVKIKSSFISAKEKEQILSAFKSSNESEDSDKYLLKTMLNL</sequence>
<dbReference type="GO" id="GO:0045037">
    <property type="term" value="P:protein import into chloroplast stroma"/>
    <property type="evidence" value="ECO:0007669"/>
    <property type="project" value="TreeGrafter"/>
</dbReference>
<keyword evidence="2" id="KW-1133">Transmembrane helix</keyword>
<gene>
    <name evidence="3" type="primary">iap100</name>
    <name evidence="3" type="ORF">CPARA_2gp301</name>
</gene>